<dbReference type="AlphaFoldDB" id="A0AAV7R6T7"/>
<dbReference type="Proteomes" id="UP001066276">
    <property type="component" value="Chromosome 5"/>
</dbReference>
<proteinExistence type="predicted"/>
<evidence type="ECO:0000313" key="1">
    <source>
        <dbReference type="EMBL" id="KAJ1148521.1"/>
    </source>
</evidence>
<protein>
    <submittedName>
        <fullName evidence="1">Uncharacterized protein</fullName>
    </submittedName>
</protein>
<comment type="caution">
    <text evidence="1">The sequence shown here is derived from an EMBL/GenBank/DDBJ whole genome shotgun (WGS) entry which is preliminary data.</text>
</comment>
<reference evidence="1" key="1">
    <citation type="journal article" date="2022" name="bioRxiv">
        <title>Sequencing and chromosome-scale assembly of the giantPleurodeles waltlgenome.</title>
        <authorList>
            <person name="Brown T."/>
            <person name="Elewa A."/>
            <person name="Iarovenko S."/>
            <person name="Subramanian E."/>
            <person name="Araus A.J."/>
            <person name="Petzold A."/>
            <person name="Susuki M."/>
            <person name="Suzuki K.-i.T."/>
            <person name="Hayashi T."/>
            <person name="Toyoda A."/>
            <person name="Oliveira C."/>
            <person name="Osipova E."/>
            <person name="Leigh N.D."/>
            <person name="Simon A."/>
            <person name="Yun M.H."/>
        </authorList>
    </citation>
    <scope>NUCLEOTIDE SEQUENCE</scope>
    <source>
        <strain evidence="1">20211129_DDA</strain>
        <tissue evidence="1">Liver</tissue>
    </source>
</reference>
<keyword evidence="2" id="KW-1185">Reference proteome</keyword>
<accession>A0AAV7R6T7</accession>
<evidence type="ECO:0000313" key="2">
    <source>
        <dbReference type="Proteomes" id="UP001066276"/>
    </source>
</evidence>
<sequence>MHKRAPLDTRTRASVQAQASAFRHTNACQCTGTSERLWTQERVPVYRHKRAPLDTRTSASVQAQASAFRHKNECQCTGTSERL</sequence>
<gene>
    <name evidence="1" type="ORF">NDU88_001351</name>
</gene>
<organism evidence="1 2">
    <name type="scientific">Pleurodeles waltl</name>
    <name type="common">Iberian ribbed newt</name>
    <dbReference type="NCBI Taxonomy" id="8319"/>
    <lineage>
        <taxon>Eukaryota</taxon>
        <taxon>Metazoa</taxon>
        <taxon>Chordata</taxon>
        <taxon>Craniata</taxon>
        <taxon>Vertebrata</taxon>
        <taxon>Euteleostomi</taxon>
        <taxon>Amphibia</taxon>
        <taxon>Batrachia</taxon>
        <taxon>Caudata</taxon>
        <taxon>Salamandroidea</taxon>
        <taxon>Salamandridae</taxon>
        <taxon>Pleurodelinae</taxon>
        <taxon>Pleurodeles</taxon>
    </lineage>
</organism>
<name>A0AAV7R6T7_PLEWA</name>
<dbReference type="EMBL" id="JANPWB010000009">
    <property type="protein sequence ID" value="KAJ1148521.1"/>
    <property type="molecule type" value="Genomic_DNA"/>
</dbReference>